<protein>
    <recommendedName>
        <fullName evidence="3">Chitinase</fullName>
    </recommendedName>
</protein>
<dbReference type="RefSeq" id="WP_080175928.1">
    <property type="nucleotide sequence ID" value="NZ_AP024856.1"/>
</dbReference>
<dbReference type="Gene3D" id="3.20.20.80">
    <property type="entry name" value="Glycosidases"/>
    <property type="match status" value="1"/>
</dbReference>
<organism evidence="1 2">
    <name type="scientific">Photobacterium toruni</name>
    <dbReference type="NCBI Taxonomy" id="1935446"/>
    <lineage>
        <taxon>Bacteria</taxon>
        <taxon>Pseudomonadati</taxon>
        <taxon>Pseudomonadota</taxon>
        <taxon>Gammaproteobacteria</taxon>
        <taxon>Vibrionales</taxon>
        <taxon>Vibrionaceae</taxon>
        <taxon>Photobacterium</taxon>
    </lineage>
</organism>
<evidence type="ECO:0000313" key="2">
    <source>
        <dbReference type="Proteomes" id="UP000191116"/>
    </source>
</evidence>
<dbReference type="Proteomes" id="UP000191116">
    <property type="component" value="Unassembled WGS sequence"/>
</dbReference>
<dbReference type="OrthoDB" id="9775889at2"/>
<dbReference type="Gene3D" id="3.40.5.30">
    <property type="entry name" value="(Trans)glycosidases - domain 2"/>
    <property type="match status" value="1"/>
</dbReference>
<evidence type="ECO:0008006" key="3">
    <source>
        <dbReference type="Google" id="ProtNLM"/>
    </source>
</evidence>
<sequence>MSGEWPVNDLGEVVSPEGYSVVNACRNTFEFTPNLSQPNKVFTNYYNGLPLIIKKTQLAMIEGLGGVMFWEAPLDAAKQEFSLIHATMNNLAIDNVCTQNPTWIVNDHTVDNGKLPTVE</sequence>
<accession>A0A1T4UGB7</accession>
<proteinExistence type="predicted"/>
<dbReference type="EMBL" id="FUWP01000023">
    <property type="protein sequence ID" value="SKA51744.1"/>
    <property type="molecule type" value="Genomic_DNA"/>
</dbReference>
<gene>
    <name evidence="1" type="ORF">CZ814_03202</name>
</gene>
<name>A0A1T4UGB7_9GAMM</name>
<evidence type="ECO:0000313" key="1">
    <source>
        <dbReference type="EMBL" id="SKA51744.1"/>
    </source>
</evidence>
<reference evidence="1 2" key="1">
    <citation type="submission" date="2017-02" db="EMBL/GenBank/DDBJ databases">
        <authorList>
            <person name="Peterson S.W."/>
        </authorList>
    </citation>
    <scope>NUCLEOTIDE SEQUENCE [LARGE SCALE GENOMIC DNA]</scope>
    <source>
        <strain evidence="1 2">CECT 9189</strain>
    </source>
</reference>
<dbReference type="AlphaFoldDB" id="A0A1T4UGB7"/>